<gene>
    <name evidence="2" type="ORF">NCTC7807_03426</name>
</gene>
<feature type="compositionally biased region" description="Gly residues" evidence="1">
    <location>
        <begin position="42"/>
        <end position="56"/>
    </location>
</feature>
<evidence type="ECO:0000313" key="2">
    <source>
        <dbReference type="EMBL" id="SUP57894.1"/>
    </source>
</evidence>
<evidence type="ECO:0000256" key="1">
    <source>
        <dbReference type="SAM" id="MobiDB-lite"/>
    </source>
</evidence>
<proteinExistence type="predicted"/>
<dbReference type="Proteomes" id="UP000254150">
    <property type="component" value="Unassembled WGS sequence"/>
</dbReference>
<protein>
    <submittedName>
        <fullName evidence="2">Uncharacterized protein</fullName>
    </submittedName>
</protein>
<sequence>MPALTAGGVPSLGPAATAAPARAVPALPQDVDGDGYAEAVVGGTGWQPGPGLGGTDGKGDAFGAAPGSAGRGAVWAVTRSLLSFQPGLPRPPGEAHRPGRHLGR</sequence>
<evidence type="ECO:0000313" key="3">
    <source>
        <dbReference type="Proteomes" id="UP000254150"/>
    </source>
</evidence>
<dbReference type="EMBL" id="UHID01000006">
    <property type="protein sequence ID" value="SUP57894.1"/>
    <property type="molecule type" value="Genomic_DNA"/>
</dbReference>
<accession>A0A380P140</accession>
<feature type="region of interest" description="Disordered" evidence="1">
    <location>
        <begin position="83"/>
        <end position="104"/>
    </location>
</feature>
<reference evidence="2 3" key="1">
    <citation type="submission" date="2018-06" db="EMBL/GenBank/DDBJ databases">
        <authorList>
            <consortium name="Pathogen Informatics"/>
            <person name="Doyle S."/>
        </authorList>
    </citation>
    <scope>NUCLEOTIDE SEQUENCE [LARGE SCALE GENOMIC DNA]</scope>
    <source>
        <strain evidence="2 3">NCTC7807</strain>
    </source>
</reference>
<dbReference type="AlphaFoldDB" id="A0A380P140"/>
<organism evidence="2 3">
    <name type="scientific">Streptomyces griseus</name>
    <dbReference type="NCBI Taxonomy" id="1911"/>
    <lineage>
        <taxon>Bacteria</taxon>
        <taxon>Bacillati</taxon>
        <taxon>Actinomycetota</taxon>
        <taxon>Actinomycetes</taxon>
        <taxon>Kitasatosporales</taxon>
        <taxon>Streptomycetaceae</taxon>
        <taxon>Streptomyces</taxon>
    </lineage>
</organism>
<feature type="region of interest" description="Disordered" evidence="1">
    <location>
        <begin position="38"/>
        <end position="69"/>
    </location>
</feature>
<name>A0A380P140_STRGR</name>
<feature type="region of interest" description="Disordered" evidence="1">
    <location>
        <begin position="1"/>
        <end position="20"/>
    </location>
</feature>
<dbReference type="RefSeq" id="WP_258565678.1">
    <property type="nucleotide sequence ID" value="NZ_UHID01000006.1"/>
</dbReference>